<protein>
    <submittedName>
        <fullName evidence="1">AAA family ATPase</fullName>
    </submittedName>
</protein>
<accession>A0A934IV68</accession>
<sequence>MFILLNGSFGIGKTTTARLLARDLTGTAISDPEHLGYVLRRLPPLLLGLREQPGDYQDMALWRRLIVYQARLVHLRAKLVIVPMAFTNLTYLDAFAGALERTASVKRICLVAPLEVIHARLEQRAMAEGRAGLTPFEIRRSAECVAAHADPAFGDKVDAQGSPENVVALVKAVIE</sequence>
<dbReference type="Proteomes" id="UP000602124">
    <property type="component" value="Unassembled WGS sequence"/>
</dbReference>
<gene>
    <name evidence="1" type="ORF">JEQ47_13425</name>
</gene>
<proteinExistence type="predicted"/>
<dbReference type="EMBL" id="JAEKMH010000003">
    <property type="protein sequence ID" value="MBJ3785721.1"/>
    <property type="molecule type" value="Genomic_DNA"/>
</dbReference>
<comment type="caution">
    <text evidence="1">The sequence shown here is derived from an EMBL/GenBank/DDBJ whole genome shotgun (WGS) entry which is preliminary data.</text>
</comment>
<dbReference type="AlphaFoldDB" id="A0A934IV68"/>
<keyword evidence="2" id="KW-1185">Reference proteome</keyword>
<reference evidence="1" key="1">
    <citation type="submission" date="2020-12" db="EMBL/GenBank/DDBJ databases">
        <title>Devosia sp. MSA67 isolated from Mo River.</title>
        <authorList>
            <person name="Ma F."/>
            <person name="Zi Z."/>
        </authorList>
    </citation>
    <scope>NUCLEOTIDE SEQUENCE</scope>
    <source>
        <strain evidence="1">MSA67</strain>
    </source>
</reference>
<dbReference type="InterPro" id="IPR027417">
    <property type="entry name" value="P-loop_NTPase"/>
</dbReference>
<dbReference type="Gene3D" id="3.40.50.300">
    <property type="entry name" value="P-loop containing nucleotide triphosphate hydrolases"/>
    <property type="match status" value="1"/>
</dbReference>
<organism evidence="1 2">
    <name type="scientific">Devosia sediminis</name>
    <dbReference type="NCBI Taxonomy" id="2798801"/>
    <lineage>
        <taxon>Bacteria</taxon>
        <taxon>Pseudomonadati</taxon>
        <taxon>Pseudomonadota</taxon>
        <taxon>Alphaproteobacteria</taxon>
        <taxon>Hyphomicrobiales</taxon>
        <taxon>Devosiaceae</taxon>
        <taxon>Devosia</taxon>
    </lineage>
</organism>
<dbReference type="SUPFAM" id="SSF52540">
    <property type="entry name" value="P-loop containing nucleoside triphosphate hydrolases"/>
    <property type="match status" value="1"/>
</dbReference>
<name>A0A934IV68_9HYPH</name>
<dbReference type="Pfam" id="PF13671">
    <property type="entry name" value="AAA_33"/>
    <property type="match status" value="1"/>
</dbReference>
<dbReference type="RefSeq" id="WP_198876952.1">
    <property type="nucleotide sequence ID" value="NZ_JAEKMH010000003.1"/>
</dbReference>
<evidence type="ECO:0000313" key="1">
    <source>
        <dbReference type="EMBL" id="MBJ3785721.1"/>
    </source>
</evidence>
<evidence type="ECO:0000313" key="2">
    <source>
        <dbReference type="Proteomes" id="UP000602124"/>
    </source>
</evidence>